<evidence type="ECO:0000313" key="5">
    <source>
        <dbReference type="EMBL" id="KAL3422860.1"/>
    </source>
</evidence>
<name>A0ABR4PHU2_9HELO</name>
<comment type="caution">
    <text evidence="5">The sequence shown here is derived from an EMBL/GenBank/DDBJ whole genome shotgun (WGS) entry which is preliminary data.</text>
</comment>
<dbReference type="PANTHER" id="PTHR42877:SF11">
    <property type="entry name" value="MONOOXYGENASE, PUTATIVE (AFU_ORTHOLOGUE AFUA_6G13790)-RELATED"/>
    <property type="match status" value="1"/>
</dbReference>
<sequence>MGVETSQLEIPPSTSLFINEQPALTPRRLRIVCVGAGYSGLTLAHKIKYQYSDLPIDFVIYEKNDEVGGTWLKNQYPGVACDIPAHCYTFSFEPNPDWSRFFVSGAELLAYIKRTVKKYRLDEEIIFNTRVRETIWNESLGKWEIEVDRGGRWITDTADILVNASGIHNRWEWPDIPGLSEFRGKIMHTAAWDKSYNLKGKKVAVIGNGSSAIQLVTAIQPQVSRLVSYARHPTWISVNLCPELTDNGKNFAYTQEQKLLLRNNPEKMLELRKDLENSVNRIYWAMIRGSPANKGLAAFIRQNMAIRLKNDPHLAAYITPAFNPGCRRLTPGDGYLEALQARNVTSIWDPIISISEEGIKTANDEEDFDLIICATGFDDSNVPGWRMVGKNGWEQTKENYNNEAFLGLNVEHLPNYFILGGPNFPTSVGNAMSAYTFASDYIMRWTKKMATEDIKSFVVKKESVDDYNEYSQELLKRTVWSDRCDAWFRDGQEDGKVTAIYAGSSCHYKDMLENVGSEHFDWTWRSKNRFRFMGNGESIRDEGGRGDLAYYMREARFGGPGT</sequence>
<keyword evidence="4" id="KW-0560">Oxidoreductase</keyword>
<dbReference type="SUPFAM" id="SSF51905">
    <property type="entry name" value="FAD/NAD(P)-binding domain"/>
    <property type="match status" value="3"/>
</dbReference>
<evidence type="ECO:0000256" key="4">
    <source>
        <dbReference type="ARBA" id="ARBA00023002"/>
    </source>
</evidence>
<gene>
    <name evidence="5" type="ORF">PVAG01_04606</name>
</gene>
<dbReference type="EMBL" id="JBFCZG010000004">
    <property type="protein sequence ID" value="KAL3422860.1"/>
    <property type="molecule type" value="Genomic_DNA"/>
</dbReference>
<evidence type="ECO:0000256" key="1">
    <source>
        <dbReference type="ARBA" id="ARBA00010139"/>
    </source>
</evidence>
<evidence type="ECO:0000313" key="6">
    <source>
        <dbReference type="Proteomes" id="UP001629113"/>
    </source>
</evidence>
<evidence type="ECO:0000256" key="2">
    <source>
        <dbReference type="ARBA" id="ARBA00022630"/>
    </source>
</evidence>
<accession>A0ABR4PHU2</accession>
<dbReference type="Pfam" id="PF00743">
    <property type="entry name" value="FMO-like"/>
    <property type="match status" value="1"/>
</dbReference>
<proteinExistence type="inferred from homology"/>
<dbReference type="Proteomes" id="UP001629113">
    <property type="component" value="Unassembled WGS sequence"/>
</dbReference>
<dbReference type="PANTHER" id="PTHR42877">
    <property type="entry name" value="L-ORNITHINE N(5)-MONOOXYGENASE-RELATED"/>
    <property type="match status" value="1"/>
</dbReference>
<keyword evidence="3" id="KW-0274">FAD</keyword>
<protein>
    <submittedName>
        <fullName evidence="5">Cyclohexanone 1,2-monooxygenase</fullName>
    </submittedName>
</protein>
<keyword evidence="2" id="KW-0285">Flavoprotein</keyword>
<organism evidence="5 6">
    <name type="scientific">Phlyctema vagabunda</name>
    <dbReference type="NCBI Taxonomy" id="108571"/>
    <lineage>
        <taxon>Eukaryota</taxon>
        <taxon>Fungi</taxon>
        <taxon>Dikarya</taxon>
        <taxon>Ascomycota</taxon>
        <taxon>Pezizomycotina</taxon>
        <taxon>Leotiomycetes</taxon>
        <taxon>Helotiales</taxon>
        <taxon>Dermateaceae</taxon>
        <taxon>Phlyctema</taxon>
    </lineage>
</organism>
<reference evidence="5 6" key="1">
    <citation type="submission" date="2024-06" db="EMBL/GenBank/DDBJ databases">
        <title>Complete genome of Phlyctema vagabunda strain 19-DSS-EL-015.</title>
        <authorList>
            <person name="Fiorenzani C."/>
        </authorList>
    </citation>
    <scope>NUCLEOTIDE SEQUENCE [LARGE SCALE GENOMIC DNA]</scope>
    <source>
        <strain evidence="5 6">19-DSS-EL-015</strain>
    </source>
</reference>
<dbReference type="InterPro" id="IPR051209">
    <property type="entry name" value="FAD-bind_Monooxygenase_sf"/>
</dbReference>
<dbReference type="InterPro" id="IPR020946">
    <property type="entry name" value="Flavin_mOase-like"/>
</dbReference>
<dbReference type="Gene3D" id="3.50.50.60">
    <property type="entry name" value="FAD/NAD(P)-binding domain"/>
    <property type="match status" value="2"/>
</dbReference>
<evidence type="ECO:0000256" key="3">
    <source>
        <dbReference type="ARBA" id="ARBA00022827"/>
    </source>
</evidence>
<dbReference type="InterPro" id="IPR036188">
    <property type="entry name" value="FAD/NAD-bd_sf"/>
</dbReference>
<keyword evidence="6" id="KW-1185">Reference proteome</keyword>
<comment type="similarity">
    <text evidence="1">Belongs to the FAD-binding monooxygenase family.</text>
</comment>